<dbReference type="GO" id="GO:0005506">
    <property type="term" value="F:iron ion binding"/>
    <property type="evidence" value="ECO:0007669"/>
    <property type="project" value="InterPro"/>
</dbReference>
<evidence type="ECO:0000313" key="9">
    <source>
        <dbReference type="Proteomes" id="UP000028545"/>
    </source>
</evidence>
<dbReference type="Proteomes" id="UP000028545">
    <property type="component" value="Unassembled WGS sequence"/>
</dbReference>
<evidence type="ECO:0000256" key="4">
    <source>
        <dbReference type="ARBA" id="ARBA00022723"/>
    </source>
</evidence>
<reference evidence="8 9" key="1">
    <citation type="journal article" date="2014" name="Genome Announc.">
        <title>Draft genome sequence of the pathogenic fungus Scedosporium apiospermum.</title>
        <authorList>
            <person name="Vandeputte P."/>
            <person name="Ghamrawi S."/>
            <person name="Rechenmann M."/>
            <person name="Iltis A."/>
            <person name="Giraud S."/>
            <person name="Fleury M."/>
            <person name="Thornton C."/>
            <person name="Delhaes L."/>
            <person name="Meyer W."/>
            <person name="Papon N."/>
            <person name="Bouchara J.P."/>
        </authorList>
    </citation>
    <scope>NUCLEOTIDE SEQUENCE [LARGE SCALE GENOMIC DNA]</scope>
    <source>
        <strain evidence="8 9">IHEM 14462</strain>
    </source>
</reference>
<dbReference type="HOGENOM" id="CLU_001570_14_0_1"/>
<keyword evidence="7" id="KW-0560">Oxidoreductase</keyword>
<dbReference type="SUPFAM" id="SSF48264">
    <property type="entry name" value="Cytochrome P450"/>
    <property type="match status" value="1"/>
</dbReference>
<dbReference type="OrthoDB" id="3934656at2759"/>
<keyword evidence="4 6" id="KW-0479">Metal-binding</keyword>
<name>A0A084FYB7_PSEDA</name>
<evidence type="ECO:0000256" key="7">
    <source>
        <dbReference type="RuleBase" id="RU000461"/>
    </source>
</evidence>
<keyword evidence="5 6" id="KW-0408">Iron</keyword>
<organism evidence="8 9">
    <name type="scientific">Pseudallescheria apiosperma</name>
    <name type="common">Scedosporium apiospermum</name>
    <dbReference type="NCBI Taxonomy" id="563466"/>
    <lineage>
        <taxon>Eukaryota</taxon>
        <taxon>Fungi</taxon>
        <taxon>Dikarya</taxon>
        <taxon>Ascomycota</taxon>
        <taxon>Pezizomycotina</taxon>
        <taxon>Sordariomycetes</taxon>
        <taxon>Hypocreomycetidae</taxon>
        <taxon>Microascales</taxon>
        <taxon>Microascaceae</taxon>
        <taxon>Scedosporium</taxon>
    </lineage>
</organism>
<dbReference type="Pfam" id="PF00067">
    <property type="entry name" value="p450"/>
    <property type="match status" value="1"/>
</dbReference>
<accession>A0A084FYB7</accession>
<evidence type="ECO:0000256" key="2">
    <source>
        <dbReference type="ARBA" id="ARBA00010617"/>
    </source>
</evidence>
<dbReference type="CDD" id="cd11060">
    <property type="entry name" value="CYP57A1-like"/>
    <property type="match status" value="1"/>
</dbReference>
<dbReference type="KEGG" id="sapo:SAPIO_CDS9088"/>
<dbReference type="GO" id="GO:0016705">
    <property type="term" value="F:oxidoreductase activity, acting on paired donors, with incorporation or reduction of molecular oxygen"/>
    <property type="evidence" value="ECO:0007669"/>
    <property type="project" value="InterPro"/>
</dbReference>
<evidence type="ECO:0000256" key="1">
    <source>
        <dbReference type="ARBA" id="ARBA00001971"/>
    </source>
</evidence>
<evidence type="ECO:0000256" key="5">
    <source>
        <dbReference type="ARBA" id="ARBA00023004"/>
    </source>
</evidence>
<dbReference type="GO" id="GO:0020037">
    <property type="term" value="F:heme binding"/>
    <property type="evidence" value="ECO:0007669"/>
    <property type="project" value="InterPro"/>
</dbReference>
<sequence length="579" mass="65383">MESLHSLMEPLQDSLDSLVDSLHSHFTTHGGITETILTFIRSNWLALTAVASVAYLAKNRFHNGLNRYPGPFLASLTDWWRFVDVYGRRPELTHIALHKKHGDVVRLGPNYLSFADPKALKAIYGLNKGFIKSDFYIVQQSVVKGHRLASLFSTTDNSFHAQFRRCVNSAFAMSALVQYEPFVDNTTKLFLDRTEQLFAGNPEGCDFTRWLQFYAFDVIGEITYSKRHGFIEKNEDIDGIVQYLSKLFLYVAPVGQIPFLDLLFLKNPLYLKLSQWGLFDSTFPVARFARDRMAERLPEINPNGAKASTTAILPVSTSTAPPSKKPQRPDLLSKFLAAHDSRPEFMTDTLVQTMAVSMAFAGSETTAISLGAVFYFLLKNPSKLAKLTAEIDAAAKSGLFSDGQTGLVTFHEAQKLEYLDACIKEAFRLHPAAGLPLERIVPPQGAEIAGHFVKGGTLVGCSAWVIHRRPEIFGEDVDVYRPERWLAREGFDKAEEERRIKGMDGMMIQFGMGPRTCIGKNISLLEIYKLVPSFLRRFEVELQHPEEEWKLVNAWFVKQHFRAKFNRREIIQADEKAAA</sequence>
<dbReference type="RefSeq" id="XP_016639878.1">
    <property type="nucleotide sequence ID" value="XM_016790575.1"/>
</dbReference>
<dbReference type="InterPro" id="IPR050121">
    <property type="entry name" value="Cytochrome_P450_monoxygenase"/>
</dbReference>
<dbReference type="AlphaFoldDB" id="A0A084FYB7"/>
<gene>
    <name evidence="8" type="ORF">SAPIO_CDS9088</name>
</gene>
<dbReference type="OMA" id="YRRCVNN"/>
<keyword evidence="7" id="KW-0503">Monooxygenase</keyword>
<dbReference type="InterPro" id="IPR017972">
    <property type="entry name" value="Cyt_P450_CS"/>
</dbReference>
<dbReference type="GO" id="GO:0004497">
    <property type="term" value="F:monooxygenase activity"/>
    <property type="evidence" value="ECO:0007669"/>
    <property type="project" value="UniProtKB-KW"/>
</dbReference>
<comment type="cofactor">
    <cofactor evidence="1 6">
        <name>heme</name>
        <dbReference type="ChEBI" id="CHEBI:30413"/>
    </cofactor>
</comment>
<keyword evidence="9" id="KW-1185">Reference proteome</keyword>
<keyword evidence="3 6" id="KW-0349">Heme</keyword>
<protein>
    <submittedName>
        <fullName evidence="8">Cytochrome P450</fullName>
    </submittedName>
</protein>
<dbReference type="PANTHER" id="PTHR24305">
    <property type="entry name" value="CYTOCHROME P450"/>
    <property type="match status" value="1"/>
</dbReference>
<dbReference type="PRINTS" id="PR00463">
    <property type="entry name" value="EP450I"/>
</dbReference>
<dbReference type="FunFam" id="1.10.630.10:FF:000050">
    <property type="entry name" value="Cytochrome P450 monooxygenase"/>
    <property type="match status" value="1"/>
</dbReference>
<evidence type="ECO:0000313" key="8">
    <source>
        <dbReference type="EMBL" id="KEZ40079.1"/>
    </source>
</evidence>
<dbReference type="PROSITE" id="PS00086">
    <property type="entry name" value="CYTOCHROME_P450"/>
    <property type="match status" value="1"/>
</dbReference>
<dbReference type="PRINTS" id="PR00385">
    <property type="entry name" value="P450"/>
</dbReference>
<comment type="caution">
    <text evidence="8">The sequence shown here is derived from an EMBL/GenBank/DDBJ whole genome shotgun (WGS) entry which is preliminary data.</text>
</comment>
<evidence type="ECO:0000256" key="6">
    <source>
        <dbReference type="PIRSR" id="PIRSR602401-1"/>
    </source>
</evidence>
<feature type="binding site" description="axial binding residue" evidence="6">
    <location>
        <position position="517"/>
    </location>
    <ligand>
        <name>heme</name>
        <dbReference type="ChEBI" id="CHEBI:30413"/>
    </ligand>
    <ligandPart>
        <name>Fe</name>
        <dbReference type="ChEBI" id="CHEBI:18248"/>
    </ligandPart>
</feature>
<dbReference type="GeneID" id="27728160"/>
<dbReference type="EMBL" id="JOWA01000132">
    <property type="protein sequence ID" value="KEZ40079.1"/>
    <property type="molecule type" value="Genomic_DNA"/>
</dbReference>
<comment type="similarity">
    <text evidence="2 7">Belongs to the cytochrome P450 family.</text>
</comment>
<dbReference type="InterPro" id="IPR036396">
    <property type="entry name" value="Cyt_P450_sf"/>
</dbReference>
<dbReference type="InterPro" id="IPR001128">
    <property type="entry name" value="Cyt_P450"/>
</dbReference>
<dbReference type="PANTHER" id="PTHR24305:SF232">
    <property type="entry name" value="P450, PUTATIVE (EUROFUNG)-RELATED"/>
    <property type="match status" value="1"/>
</dbReference>
<dbReference type="VEuPathDB" id="FungiDB:SAPIO_CDS9088"/>
<evidence type="ECO:0000256" key="3">
    <source>
        <dbReference type="ARBA" id="ARBA00022617"/>
    </source>
</evidence>
<proteinExistence type="inferred from homology"/>
<dbReference type="Gene3D" id="1.10.630.10">
    <property type="entry name" value="Cytochrome P450"/>
    <property type="match status" value="1"/>
</dbReference>
<dbReference type="InterPro" id="IPR002401">
    <property type="entry name" value="Cyt_P450_E_grp-I"/>
</dbReference>